<proteinExistence type="predicted"/>
<evidence type="ECO:0000256" key="2">
    <source>
        <dbReference type="ARBA" id="ARBA00022723"/>
    </source>
</evidence>
<feature type="signal peptide" evidence="5">
    <location>
        <begin position="1"/>
        <end position="28"/>
    </location>
</feature>
<keyword evidence="1" id="KW-0645">Protease</keyword>
<evidence type="ECO:0000313" key="8">
    <source>
        <dbReference type="Proteomes" id="UP000573729"/>
    </source>
</evidence>
<dbReference type="RefSeq" id="WP_184219700.1">
    <property type="nucleotide sequence ID" value="NZ_JACHMD010000001.1"/>
</dbReference>
<evidence type="ECO:0000256" key="3">
    <source>
        <dbReference type="ARBA" id="ARBA00022801"/>
    </source>
</evidence>
<gene>
    <name evidence="7" type="ORF">BKA24_002856</name>
</gene>
<evidence type="ECO:0000256" key="4">
    <source>
        <dbReference type="ARBA" id="ARBA00022833"/>
    </source>
</evidence>
<dbReference type="InterPro" id="IPR001818">
    <property type="entry name" value="Pept_M10_metallopeptidase"/>
</dbReference>
<dbReference type="EMBL" id="JACHMD010000001">
    <property type="protein sequence ID" value="MBB4668147.1"/>
    <property type="molecule type" value="Genomic_DNA"/>
</dbReference>
<accession>A0A7W7BSR7</accession>
<dbReference type="InterPro" id="IPR024079">
    <property type="entry name" value="MetalloPept_cat_dom_sf"/>
</dbReference>
<name>A0A7W7BSR7_9MICO</name>
<reference evidence="7 8" key="1">
    <citation type="submission" date="2020-08" db="EMBL/GenBank/DDBJ databases">
        <title>Sequencing the genomes of 1000 actinobacteria strains.</title>
        <authorList>
            <person name="Klenk H.-P."/>
        </authorList>
    </citation>
    <scope>NUCLEOTIDE SEQUENCE [LARGE SCALE GENOMIC DNA]</scope>
    <source>
        <strain evidence="7 8">DSM 24947</strain>
    </source>
</reference>
<keyword evidence="4" id="KW-0862">Zinc</keyword>
<keyword evidence="5" id="KW-0732">Signal</keyword>
<feature type="domain" description="Peptidase M10 metallopeptidase" evidence="6">
    <location>
        <begin position="249"/>
        <end position="331"/>
    </location>
</feature>
<evidence type="ECO:0000313" key="7">
    <source>
        <dbReference type="EMBL" id="MBB4668147.1"/>
    </source>
</evidence>
<dbReference type="GO" id="GO:0031012">
    <property type="term" value="C:extracellular matrix"/>
    <property type="evidence" value="ECO:0007669"/>
    <property type="project" value="InterPro"/>
</dbReference>
<feature type="chain" id="PRO_5030870017" description="Peptidase M10 metallopeptidase domain-containing protein" evidence="5">
    <location>
        <begin position="29"/>
        <end position="332"/>
    </location>
</feature>
<dbReference type="AlphaFoldDB" id="A0A7W7BSR7"/>
<evidence type="ECO:0000256" key="1">
    <source>
        <dbReference type="ARBA" id="ARBA00022670"/>
    </source>
</evidence>
<dbReference type="Pfam" id="PF00413">
    <property type="entry name" value="Peptidase_M10"/>
    <property type="match status" value="1"/>
</dbReference>
<keyword evidence="2" id="KW-0479">Metal-binding</keyword>
<comment type="caution">
    <text evidence="7">The sequence shown here is derived from an EMBL/GenBank/DDBJ whole genome shotgun (WGS) entry which is preliminary data.</text>
</comment>
<organism evidence="7 8">
    <name type="scientific">Microbacterium marinum</name>
    <dbReference type="NCBI Taxonomy" id="421115"/>
    <lineage>
        <taxon>Bacteria</taxon>
        <taxon>Bacillati</taxon>
        <taxon>Actinomycetota</taxon>
        <taxon>Actinomycetes</taxon>
        <taxon>Micrococcales</taxon>
        <taxon>Microbacteriaceae</taxon>
        <taxon>Microbacterium</taxon>
    </lineage>
</organism>
<evidence type="ECO:0000259" key="6">
    <source>
        <dbReference type="Pfam" id="PF00413"/>
    </source>
</evidence>
<protein>
    <recommendedName>
        <fullName evidence="6">Peptidase M10 metallopeptidase domain-containing protein</fullName>
    </recommendedName>
</protein>
<sequence>MTSSRLGVQLGVAAIAASFFLLPTPAAAETFACDEAVESGQIWASELDEVANCTDLGDLIIRDDASGVGAVLPERGTSVTYSATSAEPGVEVPEFTVAQSEDGEIATLSMTHDAVEIQGSPSVAAEFSLAENPVFDPVVTPLATSPKCDSYAYSISNERWLSTAKWWYKTPSFGGQARVAGAFTAMADGIGACGQNKPNSAAHAYQGTTSTSANINDSLCLANDLKNVLDGGPLSSGTLAGTCTWRTSGQIINADIRIDTSSRSWYTGSSVTGCSGAYDLQGVMTHEAGHFFGLNHVALATQQVMMPESPTCLTSQRKLGNGDLAGMKARYP</sequence>
<dbReference type="Proteomes" id="UP000573729">
    <property type="component" value="Unassembled WGS sequence"/>
</dbReference>
<evidence type="ECO:0000256" key="5">
    <source>
        <dbReference type="SAM" id="SignalP"/>
    </source>
</evidence>
<keyword evidence="8" id="KW-1185">Reference proteome</keyword>
<dbReference type="GO" id="GO:0008270">
    <property type="term" value="F:zinc ion binding"/>
    <property type="evidence" value="ECO:0007669"/>
    <property type="project" value="InterPro"/>
</dbReference>
<dbReference type="GO" id="GO:0004222">
    <property type="term" value="F:metalloendopeptidase activity"/>
    <property type="evidence" value="ECO:0007669"/>
    <property type="project" value="InterPro"/>
</dbReference>
<dbReference type="Gene3D" id="3.40.390.10">
    <property type="entry name" value="Collagenase (Catalytic Domain)"/>
    <property type="match status" value="1"/>
</dbReference>
<dbReference type="SUPFAM" id="SSF55486">
    <property type="entry name" value="Metalloproteases ('zincins'), catalytic domain"/>
    <property type="match status" value="1"/>
</dbReference>
<keyword evidence="3" id="KW-0378">Hydrolase</keyword>
<dbReference type="GO" id="GO:0006508">
    <property type="term" value="P:proteolysis"/>
    <property type="evidence" value="ECO:0007669"/>
    <property type="project" value="UniProtKB-KW"/>
</dbReference>